<dbReference type="HOGENOM" id="CLU_626722_0_0_6"/>
<accession>G4T203</accession>
<keyword evidence="1" id="KW-0732">Signal</keyword>
<feature type="signal peptide" evidence="1">
    <location>
        <begin position="1"/>
        <end position="22"/>
    </location>
</feature>
<dbReference type="EMBL" id="FO082060">
    <property type="protein sequence ID" value="CCE24677.1"/>
    <property type="molecule type" value="Genomic_DNA"/>
</dbReference>
<reference evidence="3" key="1">
    <citation type="journal article" date="2012" name="J. Bacteriol.">
        <title>Genome sequence of the haloalkaliphilic methanotrophic bacterium Methylomicrobium alcaliphilum 20Z.</title>
        <authorList>
            <person name="Vuilleumier S."/>
            <person name="Khmelenina V.N."/>
            <person name="Bringel F."/>
            <person name="Reshetnikov A.S."/>
            <person name="Lajus A."/>
            <person name="Mangenot S."/>
            <person name="Rouy Z."/>
            <person name="Op den Camp H.J."/>
            <person name="Jetten M.S."/>
            <person name="Dispirito A.A."/>
            <person name="Dunfield P."/>
            <person name="Klotz M.G."/>
            <person name="Semrau J.D."/>
            <person name="Stein L.Y."/>
            <person name="Barbe V."/>
            <person name="Medigue C."/>
            <person name="Trotsenko Y.A."/>
            <person name="Kalyuzhnaya M.G."/>
        </authorList>
    </citation>
    <scope>NUCLEOTIDE SEQUENCE [LARGE SCALE GENOMIC DNA]</scope>
    <source>
        <strain evidence="3">DSM 19304 / NCIMB 14124 / VKM B-2133 / 20Z</strain>
    </source>
</reference>
<evidence type="ECO:0000313" key="2">
    <source>
        <dbReference type="EMBL" id="CCE24677.1"/>
    </source>
</evidence>
<protein>
    <submittedName>
        <fullName evidence="2">Uncharacterized protein</fullName>
    </submittedName>
</protein>
<dbReference type="KEGG" id="mah:MEALZ_3011"/>
<gene>
    <name evidence="2" type="ordered locus">MEALZ_3011</name>
</gene>
<proteinExistence type="predicted"/>
<sequence length="437" mass="48437">MKSLKLFSIGLLAFFISSNVLAHSDVEITLQNNRIVVDPDNEAVLFGIHKLFEAEFGELGNPYGTDDPGLDVFGLHPNSLFWYKVEGTLKKWDVNSSSWLSFGFDEQISITKHDHTNIVSAVEGIAGQGLIGSVNSSGGLHTHLDFQISKAGGGNPDDGAYLLELSLFDTTNDEIPVPISAASDKFYLAFHLNEAGTFGHDAFDQAIGGSPHHDEGTLVEKSVMLGNLTGNVRGGEITRLRGDVLRQAYRCVDGCGLESPVLEPVAMAKDRLNLRRARRLQTEDVSVSGAVDAIINNFTNHTLLCSAPMKAEGNRCVPSSHDHDDHDDHATKVVVLQGGNTIEELEKEITGWERNRQRENFFYVIEYEYNSDGFVTHRVEYVAAWREGGSRYYENRKLDSKGFSIIELSDRQIAVSINASDEVREENDHDHDHDHDH</sequence>
<dbReference type="AlphaFoldDB" id="G4T203"/>
<name>G4T203_META2</name>
<evidence type="ECO:0000313" key="3">
    <source>
        <dbReference type="Proteomes" id="UP000008315"/>
    </source>
</evidence>
<keyword evidence="3" id="KW-1185">Reference proteome</keyword>
<dbReference type="PATRIC" id="fig|271065.3.peg.3102"/>
<dbReference type="Proteomes" id="UP000008315">
    <property type="component" value="Chromosome"/>
</dbReference>
<evidence type="ECO:0000256" key="1">
    <source>
        <dbReference type="SAM" id="SignalP"/>
    </source>
</evidence>
<dbReference type="RefSeq" id="WP_014149440.1">
    <property type="nucleotide sequence ID" value="NC_016112.1"/>
</dbReference>
<feature type="chain" id="PRO_5003468389" evidence="1">
    <location>
        <begin position="23"/>
        <end position="437"/>
    </location>
</feature>
<organism evidence="2 3">
    <name type="scientific">Methylotuvimicrobium alcaliphilum (strain DSM 19304 / NCIMB 14124 / VKM B-2133 / 20Z)</name>
    <name type="common">Methylomicrobium alcaliphilum</name>
    <dbReference type="NCBI Taxonomy" id="1091494"/>
    <lineage>
        <taxon>Bacteria</taxon>
        <taxon>Pseudomonadati</taxon>
        <taxon>Pseudomonadota</taxon>
        <taxon>Gammaproteobacteria</taxon>
        <taxon>Methylococcales</taxon>
        <taxon>Methylococcaceae</taxon>
        <taxon>Methylotuvimicrobium</taxon>
    </lineage>
</organism>